<evidence type="ECO:0000313" key="5">
    <source>
        <dbReference type="Proteomes" id="UP000235994"/>
    </source>
</evidence>
<dbReference type="EMBL" id="POQS01000002">
    <property type="protein sequence ID" value="PND34186.1"/>
    <property type="molecule type" value="Genomic_DNA"/>
</dbReference>
<dbReference type="NCBIfam" id="TIGR02937">
    <property type="entry name" value="sigma70-ECF"/>
    <property type="match status" value="1"/>
</dbReference>
<dbReference type="GO" id="GO:0003677">
    <property type="term" value="F:DNA binding"/>
    <property type="evidence" value="ECO:0007669"/>
    <property type="project" value="InterPro"/>
</dbReference>
<reference evidence="4 5" key="1">
    <citation type="submission" date="2018-01" db="EMBL/GenBank/DDBJ databases">
        <title>The draft genome of an aniline degradation strain ANB-1.</title>
        <authorList>
            <person name="Zhang L."/>
            <person name="Jiang J."/>
        </authorList>
    </citation>
    <scope>NUCLEOTIDE SEQUENCE [LARGE SCALE GENOMIC DNA]</scope>
    <source>
        <strain evidence="4 5">ANB-1</strain>
    </source>
</reference>
<dbReference type="NCBIfam" id="NF007214">
    <property type="entry name" value="PRK09636.1"/>
    <property type="match status" value="1"/>
</dbReference>
<dbReference type="Proteomes" id="UP000235994">
    <property type="component" value="Unassembled WGS sequence"/>
</dbReference>
<sequence length="309" mass="33991">MDTSAAADAVADFEPHRRYLQGLAYRMLGSWAEAEDMVQDAWLRWRDVDRSQVATPRAFLSRTVTRLCLDHLKSARARREEYVGPWLPEPLPDAASYQAPGAGEIAHDLSVALMLALERLSALERAAFLLHDVFDMPFSEIALTLDRNEAACRQLAARARSRVREARPRYAVTEQDGERIAAAFWQACRAGDVDALRGLLAQDAVLHADGGGKKLAVFKPILGSDRIARFFAGLSSKRGGQFLDAVVTRLNGMPGVLATEIDGLPRSTTLEVRDGRITAIYIVRNPDKLRHVAALAAPPSAPRDDAEPR</sequence>
<feature type="domain" description="RNA polymerase sigma factor 70 region 4 type 2" evidence="3">
    <location>
        <begin position="111"/>
        <end position="162"/>
    </location>
</feature>
<dbReference type="PANTHER" id="PTHR30173">
    <property type="entry name" value="SIGMA 19 FACTOR"/>
    <property type="match status" value="1"/>
</dbReference>
<evidence type="ECO:0000313" key="4">
    <source>
        <dbReference type="EMBL" id="PND34186.1"/>
    </source>
</evidence>
<keyword evidence="5" id="KW-1185">Reference proteome</keyword>
<dbReference type="GO" id="GO:0006352">
    <property type="term" value="P:DNA-templated transcription initiation"/>
    <property type="evidence" value="ECO:0007669"/>
    <property type="project" value="InterPro"/>
</dbReference>
<organism evidence="4 5">
    <name type="scientific">Achromobacter pulmonis</name>
    <dbReference type="NCBI Taxonomy" id="1389932"/>
    <lineage>
        <taxon>Bacteria</taxon>
        <taxon>Pseudomonadati</taxon>
        <taxon>Pseudomonadota</taxon>
        <taxon>Betaproteobacteria</taxon>
        <taxon>Burkholderiales</taxon>
        <taxon>Alcaligenaceae</taxon>
        <taxon>Achromobacter</taxon>
    </lineage>
</organism>
<dbReference type="GO" id="GO:0016987">
    <property type="term" value="F:sigma factor activity"/>
    <property type="evidence" value="ECO:0007669"/>
    <property type="project" value="InterPro"/>
</dbReference>
<dbReference type="SUPFAM" id="SSF54427">
    <property type="entry name" value="NTF2-like"/>
    <property type="match status" value="1"/>
</dbReference>
<dbReference type="InterPro" id="IPR013324">
    <property type="entry name" value="RNA_pol_sigma_r3/r4-like"/>
</dbReference>
<comment type="caution">
    <text evidence="4">The sequence shown here is derived from an EMBL/GenBank/DDBJ whole genome shotgun (WGS) entry which is preliminary data.</text>
</comment>
<dbReference type="InterPro" id="IPR007627">
    <property type="entry name" value="RNA_pol_sigma70_r2"/>
</dbReference>
<dbReference type="PANTHER" id="PTHR30173:SF43">
    <property type="entry name" value="ECF RNA POLYMERASE SIGMA FACTOR SIGI-RELATED"/>
    <property type="match status" value="1"/>
</dbReference>
<comment type="subunit">
    <text evidence="1">Interacts transiently with the RNA polymerase catalytic core formed by RpoA, RpoB, RpoC and RpoZ (2 alpha, 1 beta, 1 beta' and 1 omega subunit) to form the RNA polymerase holoenzyme that can initiate transcription.</text>
</comment>
<dbReference type="InterPro" id="IPR013249">
    <property type="entry name" value="RNA_pol_sigma70_r4_t2"/>
</dbReference>
<name>A0A2N8KL66_9BURK</name>
<dbReference type="NCBIfam" id="TIGR02957">
    <property type="entry name" value="SigX4"/>
    <property type="match status" value="1"/>
</dbReference>
<evidence type="ECO:0000256" key="1">
    <source>
        <dbReference type="ARBA" id="ARBA00011344"/>
    </source>
</evidence>
<dbReference type="InterPro" id="IPR052704">
    <property type="entry name" value="ECF_Sigma-70_Domain"/>
</dbReference>
<dbReference type="SUPFAM" id="SSF88946">
    <property type="entry name" value="Sigma2 domain of RNA polymerase sigma factors"/>
    <property type="match status" value="1"/>
</dbReference>
<dbReference type="InterPro" id="IPR032710">
    <property type="entry name" value="NTF2-like_dom_sf"/>
</dbReference>
<accession>A0A2N8KL66</accession>
<dbReference type="InterPro" id="IPR036388">
    <property type="entry name" value="WH-like_DNA-bd_sf"/>
</dbReference>
<proteinExistence type="predicted"/>
<dbReference type="SUPFAM" id="SSF88659">
    <property type="entry name" value="Sigma3 and sigma4 domains of RNA polymerase sigma factors"/>
    <property type="match status" value="1"/>
</dbReference>
<gene>
    <name evidence="4" type="ORF">C1I89_08080</name>
</gene>
<dbReference type="Gene3D" id="1.10.1740.10">
    <property type="match status" value="1"/>
</dbReference>
<feature type="domain" description="RNA polymerase sigma-70 region 2" evidence="2">
    <location>
        <begin position="13"/>
        <end position="76"/>
    </location>
</feature>
<dbReference type="Gene3D" id="1.10.10.10">
    <property type="entry name" value="Winged helix-like DNA-binding domain superfamily/Winged helix DNA-binding domain"/>
    <property type="match status" value="1"/>
</dbReference>
<dbReference type="Pfam" id="PF04542">
    <property type="entry name" value="Sigma70_r2"/>
    <property type="match status" value="1"/>
</dbReference>
<protein>
    <submittedName>
        <fullName evidence="4">RNA polymerase sigma factor SigJ</fullName>
    </submittedName>
</protein>
<dbReference type="Pfam" id="PF08281">
    <property type="entry name" value="Sigma70_r4_2"/>
    <property type="match status" value="1"/>
</dbReference>
<evidence type="ECO:0000259" key="2">
    <source>
        <dbReference type="Pfam" id="PF04542"/>
    </source>
</evidence>
<dbReference type="RefSeq" id="WP_102772259.1">
    <property type="nucleotide sequence ID" value="NZ_POQS01000002.1"/>
</dbReference>
<dbReference type="InterPro" id="IPR014303">
    <property type="entry name" value="RNA_pol_sigma-70_ECF"/>
</dbReference>
<dbReference type="Gene3D" id="3.10.450.50">
    <property type="match status" value="1"/>
</dbReference>
<dbReference type="AlphaFoldDB" id="A0A2N8KL66"/>
<dbReference type="InterPro" id="IPR014284">
    <property type="entry name" value="RNA_pol_sigma-70_dom"/>
</dbReference>
<evidence type="ECO:0000259" key="3">
    <source>
        <dbReference type="Pfam" id="PF08281"/>
    </source>
</evidence>
<dbReference type="InterPro" id="IPR013325">
    <property type="entry name" value="RNA_pol_sigma_r2"/>
</dbReference>